<evidence type="ECO:0000313" key="3">
    <source>
        <dbReference type="Proteomes" id="UP000642070"/>
    </source>
</evidence>
<dbReference type="InterPro" id="IPR051324">
    <property type="entry name" value="Stress/Tellurium_Resist"/>
</dbReference>
<reference evidence="2" key="1">
    <citation type="journal article" date="2014" name="Int. J. Syst. Evol. Microbiol.">
        <title>Complete genome sequence of Corynebacterium casei LMG S-19264T (=DSM 44701T), isolated from a smear-ripened cheese.</title>
        <authorList>
            <consortium name="US DOE Joint Genome Institute (JGI-PGF)"/>
            <person name="Walter F."/>
            <person name="Albersmeier A."/>
            <person name="Kalinowski J."/>
            <person name="Ruckert C."/>
        </authorList>
    </citation>
    <scope>NUCLEOTIDE SEQUENCE</scope>
    <source>
        <strain evidence="2">JCM 19831</strain>
    </source>
</reference>
<name>A0A917U3Z4_9ACTN</name>
<feature type="region of interest" description="Disordered" evidence="1">
    <location>
        <begin position="292"/>
        <end position="313"/>
    </location>
</feature>
<dbReference type="Proteomes" id="UP000642070">
    <property type="component" value="Unassembled WGS sequence"/>
</dbReference>
<dbReference type="EMBL" id="BMPI01000038">
    <property type="protein sequence ID" value="GGM56180.1"/>
    <property type="molecule type" value="Genomic_DNA"/>
</dbReference>
<organism evidence="2 3">
    <name type="scientific">Dactylosporangium sucinum</name>
    <dbReference type="NCBI Taxonomy" id="1424081"/>
    <lineage>
        <taxon>Bacteria</taxon>
        <taxon>Bacillati</taxon>
        <taxon>Actinomycetota</taxon>
        <taxon>Actinomycetes</taxon>
        <taxon>Micromonosporales</taxon>
        <taxon>Micromonosporaceae</taxon>
        <taxon>Dactylosporangium</taxon>
    </lineage>
</organism>
<evidence type="ECO:0000313" key="2">
    <source>
        <dbReference type="EMBL" id="GGM56180.1"/>
    </source>
</evidence>
<comment type="caution">
    <text evidence="2">The sequence shown here is derived from an EMBL/GenBank/DDBJ whole genome shotgun (WGS) entry which is preliminary data.</text>
</comment>
<dbReference type="SUPFAM" id="SSF57850">
    <property type="entry name" value="RING/U-box"/>
    <property type="match status" value="1"/>
</dbReference>
<evidence type="ECO:0000256" key="1">
    <source>
        <dbReference type="SAM" id="MobiDB-lite"/>
    </source>
</evidence>
<dbReference type="NCBIfam" id="NF041916">
    <property type="entry name" value="RING_SCO0854"/>
    <property type="match status" value="1"/>
</dbReference>
<feature type="region of interest" description="Disordered" evidence="1">
    <location>
        <begin position="545"/>
        <end position="570"/>
    </location>
</feature>
<protein>
    <recommendedName>
        <fullName evidence="4">RING-type domain-containing protein</fullName>
    </recommendedName>
</protein>
<dbReference type="Pfam" id="PF14447">
    <property type="entry name" value="Prok-RING_4"/>
    <property type="match status" value="1"/>
</dbReference>
<dbReference type="AlphaFoldDB" id="A0A917U3Z4"/>
<sequence>MLRVDDFSMDALATLLLRRADAVGLPPAAPRPPADGDAWVTALEADLARQGWLLDAGLRARFAALDPAVRLRWADWVQAVADELVGADRDHVPLFRRFPDTPRDPVQEYVERLLACLFQDQTEVCLRCGRTGHVRPVDPCGHLACTRCYAPDRYAGCPICGRRTTGDGWLPPPSAEAPAPAGQPLRLRRLTLDDDPAATAVRVRDELVARTAALSGTDRADLRLLVNATAPGRLDWLPAEVPSRETLAVVIASALEASLATGSAAALDEAVARWGTATDAARTLWTLSGGDPGLVRPAKRRPSPADARRPAGERVVTVPAPRVGPLPRPVRRAVLGFLDGLDPATAAEDVRRHPAVWKRLAERLHPFERVAAAPSAAVVFAALRGTRTPAGSALGRAIAAAHERQPDRLLRTDHPDGTVSVRVRTFASSVEEATAAGDPATAAALLMRRPGELWRRLDHLLRLAVDDPDAQRIVLDAARETAPRVSPNVLAVAAAAVGTRATSAPANVVVAAGQAAGPALGAAAAADQSVESRLRAALLARRVGIRRGPGHPSTASKHGPDPGTPRRTFFPKGDVVRTWTMPELRGPLPPAVVAEVRACVDEELAGRAAGGGRFDLAVLDAELARVPAPMRERVSAEQLAGWPRGSVRTLDDGVDVVRLFAHWTDTTDRVDLDLSCAFYTADWTQAGHCDYANLRFGEAAIHSGDLTSAPPPLGATEYLDLHRSLLLAAGVAWAVPVVLSYNDVPFEVLDAAFAGFALPVPGGAQFDAARVMQRFTLRGDARALVPFVLDVRSGEVMWVEAVLSVEGYGHDVAEHGPRIGKTAADLWDHFTGGVRATVLDLAAWHAAARAGRIEVAHADGTRTAVPVTTPPATVAAVRSAASARGSATSSATGRALGRVLAAVADVDRLPAAEDVAEGSVALVVDDRPPAPWTAVTAADLMAGLTPA</sequence>
<gene>
    <name evidence="2" type="ORF">GCM10007977_067360</name>
</gene>
<reference evidence="2" key="2">
    <citation type="submission" date="2020-09" db="EMBL/GenBank/DDBJ databases">
        <authorList>
            <person name="Sun Q."/>
            <person name="Ohkuma M."/>
        </authorList>
    </citation>
    <scope>NUCLEOTIDE SEQUENCE</scope>
    <source>
        <strain evidence="2">JCM 19831</strain>
    </source>
</reference>
<keyword evidence="3" id="KW-1185">Reference proteome</keyword>
<evidence type="ECO:0008006" key="4">
    <source>
        <dbReference type="Google" id="ProtNLM"/>
    </source>
</evidence>
<dbReference type="PANTHER" id="PTHR32097">
    <property type="entry name" value="CAMP-BINDING PROTEIN 1-RELATED"/>
    <property type="match status" value="1"/>
</dbReference>
<dbReference type="PANTHER" id="PTHR32097:SF18">
    <property type="entry name" value="RING-TYPE DOMAIN-CONTAINING PROTEIN"/>
    <property type="match status" value="1"/>
</dbReference>
<accession>A0A917U3Z4</accession>
<proteinExistence type="predicted"/>